<dbReference type="InParanoid" id="A0A163M331"/>
<accession>A0A163M331</accession>
<dbReference type="AlphaFoldDB" id="A0A163M331"/>
<evidence type="ECO:0000256" key="1">
    <source>
        <dbReference type="SAM" id="MobiDB-lite"/>
    </source>
</evidence>
<evidence type="ECO:0000313" key="2">
    <source>
        <dbReference type="EMBL" id="SAM00819.1"/>
    </source>
</evidence>
<dbReference type="OMA" id="MDIMVND"/>
<gene>
    <name evidence="2" type="primary">ABSGL_06544.1 scaffold 8365</name>
</gene>
<proteinExistence type="predicted"/>
<protein>
    <submittedName>
        <fullName evidence="2">Uncharacterized protein</fullName>
    </submittedName>
</protein>
<reference evidence="2" key="1">
    <citation type="submission" date="2016-04" db="EMBL/GenBank/DDBJ databases">
        <authorList>
            <person name="Evans L.H."/>
            <person name="Alamgir A."/>
            <person name="Owens N."/>
            <person name="Weber N.D."/>
            <person name="Virtaneva K."/>
            <person name="Barbian K."/>
            <person name="Babar A."/>
            <person name="Rosenke K."/>
        </authorList>
    </citation>
    <scope>NUCLEOTIDE SEQUENCE [LARGE SCALE GENOMIC DNA]</scope>
    <source>
        <strain evidence="2">CBS 101.48</strain>
    </source>
</reference>
<dbReference type="EMBL" id="LT553420">
    <property type="protein sequence ID" value="SAM00819.1"/>
    <property type="molecule type" value="Genomic_DNA"/>
</dbReference>
<keyword evidence="3" id="KW-1185">Reference proteome</keyword>
<dbReference type="OrthoDB" id="10055769at2759"/>
<name>A0A163M331_ABSGL</name>
<dbReference type="STRING" id="4829.A0A163M331"/>
<organism evidence="2">
    <name type="scientific">Absidia glauca</name>
    <name type="common">Pin mould</name>
    <dbReference type="NCBI Taxonomy" id="4829"/>
    <lineage>
        <taxon>Eukaryota</taxon>
        <taxon>Fungi</taxon>
        <taxon>Fungi incertae sedis</taxon>
        <taxon>Mucoromycota</taxon>
        <taxon>Mucoromycotina</taxon>
        <taxon>Mucoromycetes</taxon>
        <taxon>Mucorales</taxon>
        <taxon>Cunninghamellaceae</taxon>
        <taxon>Absidia</taxon>
    </lineage>
</organism>
<evidence type="ECO:0000313" key="3">
    <source>
        <dbReference type="Proteomes" id="UP000078561"/>
    </source>
</evidence>
<sequence>MDSFGTDDGIYLSQMCALLVDAPKQGYKLKFWAKKDDRAKYANRPVPTWFLEKLKKTRDTEDGQPARNPLKPADRPLTTAMDFLHFAIQQEIEKLAKTPQSLIPEDLVTRKDNDLALPWNKAVETAKALGDEAMQADLETIRDAVEVNFTNYMQDIRDVVNYLAQKADSQWTSTRSQMEGGKTSSVKENRPGVLGECINKFSSFLQIEQHYAKVFHEMAMDSLVSTTLKMDIMVNDGRLVQTLKGSCAYLRTVTKGKYNKYCYVVAYDVLARIKSDVCAKKSKLNGICNTVVPSIYPAMHMDRRWIRKYKDIRLLGK</sequence>
<feature type="region of interest" description="Disordered" evidence="1">
    <location>
        <begin position="55"/>
        <end position="74"/>
    </location>
</feature>
<dbReference type="Proteomes" id="UP000078561">
    <property type="component" value="Unassembled WGS sequence"/>
</dbReference>